<reference evidence="1 2" key="1">
    <citation type="submission" date="2022-04" db="EMBL/GenBank/DDBJ databases">
        <title>Whole genome of Spiroplasma citri.</title>
        <authorList>
            <person name="Khanchezar A."/>
            <person name="Izadpanah K."/>
            <person name="Taghavi M."/>
            <person name="Ghorbani A."/>
            <person name="Beven L."/>
        </authorList>
    </citation>
    <scope>NUCLEOTIDE SEQUENCE [LARGE SCALE GENOMIC DNA]</scope>
    <source>
        <strain evidence="1 2">D4</strain>
    </source>
</reference>
<dbReference type="Proteomes" id="UP001214629">
    <property type="component" value="Chromosome"/>
</dbReference>
<dbReference type="KEGG" id="sck:SCITRI_001380"/>
<proteinExistence type="predicted"/>
<name>A0AAX3SXN8_SPICI</name>
<sequence>MGWFNKKNLSDNKIKFNSDNYDNGNFKKNKIRWWHWIKKKNNMENNITFDSNKILIEAAEKKSVLEINNIKLKEKLFKCKTCLEWVNKKNEDLKKQNIDAIKMFEESIKNGPITWLPNKIISENNQKISWLQQGINVKSNCENSDCEKLKAEITENYIKINNYDSVLNKKTNK</sequence>
<evidence type="ECO:0000313" key="2">
    <source>
        <dbReference type="Proteomes" id="UP001214629"/>
    </source>
</evidence>
<protein>
    <recommendedName>
        <fullName evidence="3">Plectrovirus-related protein</fullName>
    </recommendedName>
</protein>
<dbReference type="EMBL" id="CP096246">
    <property type="protein sequence ID" value="WFG95892.1"/>
    <property type="molecule type" value="Genomic_DNA"/>
</dbReference>
<gene>
    <name evidence="1" type="ORF">M0C40_07260</name>
</gene>
<organism evidence="1 2">
    <name type="scientific">Spiroplasma citri</name>
    <dbReference type="NCBI Taxonomy" id="2133"/>
    <lineage>
        <taxon>Bacteria</taxon>
        <taxon>Bacillati</taxon>
        <taxon>Mycoplasmatota</taxon>
        <taxon>Mollicutes</taxon>
        <taxon>Entomoplasmatales</taxon>
        <taxon>Spiroplasmataceae</taxon>
        <taxon>Spiroplasma</taxon>
    </lineage>
</organism>
<evidence type="ECO:0000313" key="1">
    <source>
        <dbReference type="EMBL" id="WFG95892.1"/>
    </source>
</evidence>
<dbReference type="AlphaFoldDB" id="A0AAX3SXN8"/>
<evidence type="ECO:0008006" key="3">
    <source>
        <dbReference type="Google" id="ProtNLM"/>
    </source>
</evidence>
<keyword evidence="2" id="KW-1185">Reference proteome</keyword>
<dbReference type="GeneID" id="54239230"/>
<accession>A0AAX3SXN8</accession>
<dbReference type="RefSeq" id="WP_071937705.1">
    <property type="nucleotide sequence ID" value="NZ_CP013197.1"/>
</dbReference>